<sequence>MDLFTCDAQSATYLNPEWMAGYICVTHTL</sequence>
<keyword evidence="2" id="KW-1185">Reference proteome</keyword>
<gene>
    <name evidence="1" type="ORF">F383_10428</name>
</gene>
<protein>
    <submittedName>
        <fullName evidence="1">Uncharacterized protein</fullName>
    </submittedName>
</protein>
<organism evidence="1 2">
    <name type="scientific">Gossypium arboreum</name>
    <name type="common">Tree cotton</name>
    <name type="synonym">Gossypium nanking</name>
    <dbReference type="NCBI Taxonomy" id="29729"/>
    <lineage>
        <taxon>Eukaryota</taxon>
        <taxon>Viridiplantae</taxon>
        <taxon>Streptophyta</taxon>
        <taxon>Embryophyta</taxon>
        <taxon>Tracheophyta</taxon>
        <taxon>Spermatophyta</taxon>
        <taxon>Magnoliopsida</taxon>
        <taxon>eudicotyledons</taxon>
        <taxon>Gunneridae</taxon>
        <taxon>Pentapetalae</taxon>
        <taxon>rosids</taxon>
        <taxon>malvids</taxon>
        <taxon>Malvales</taxon>
        <taxon>Malvaceae</taxon>
        <taxon>Malvoideae</taxon>
        <taxon>Gossypium</taxon>
    </lineage>
</organism>
<proteinExistence type="predicted"/>
<dbReference type="EMBL" id="KN407235">
    <property type="protein sequence ID" value="KHG16948.1"/>
    <property type="molecule type" value="Genomic_DNA"/>
</dbReference>
<accession>A0A0B0NQY6</accession>
<reference evidence="2" key="1">
    <citation type="submission" date="2014-09" db="EMBL/GenBank/DDBJ databases">
        <authorList>
            <person name="Mudge J."/>
            <person name="Ramaraj T."/>
            <person name="Lindquist I.E."/>
            <person name="Bharti A.K."/>
            <person name="Sundararajan A."/>
            <person name="Cameron C.T."/>
            <person name="Woodward J.E."/>
            <person name="May G.D."/>
            <person name="Brubaker C."/>
            <person name="Broadhvest J."/>
            <person name="Wilkins T.A."/>
        </authorList>
    </citation>
    <scope>NUCLEOTIDE SEQUENCE</scope>
    <source>
        <strain evidence="2">cv. AKA8401</strain>
    </source>
</reference>
<dbReference type="Proteomes" id="UP000032142">
    <property type="component" value="Unassembled WGS sequence"/>
</dbReference>
<evidence type="ECO:0000313" key="2">
    <source>
        <dbReference type="Proteomes" id="UP000032142"/>
    </source>
</evidence>
<evidence type="ECO:0000313" key="1">
    <source>
        <dbReference type="EMBL" id="KHG16948.1"/>
    </source>
</evidence>
<dbReference type="AlphaFoldDB" id="A0A0B0NQY6"/>
<name>A0A0B0NQY6_GOSAR</name>